<evidence type="ECO:0000256" key="5">
    <source>
        <dbReference type="ARBA" id="ARBA00023136"/>
    </source>
</evidence>
<reference evidence="7 8" key="1">
    <citation type="submission" date="2021-06" db="EMBL/GenBank/DDBJ databases">
        <authorList>
            <person name="Palmer J.M."/>
        </authorList>
    </citation>
    <scope>NUCLEOTIDE SEQUENCE [LARGE SCALE GENOMIC DNA]</scope>
    <source>
        <strain evidence="7 8">XC_2019</strain>
        <tissue evidence="7">Muscle</tissue>
    </source>
</reference>
<keyword evidence="1 6" id="KW-0812">Transmembrane</keyword>
<dbReference type="PROSITE" id="PS51257">
    <property type="entry name" value="PROKAR_LIPOPROTEIN"/>
    <property type="match status" value="1"/>
</dbReference>
<evidence type="ECO:0000256" key="2">
    <source>
        <dbReference type="ARBA" id="ARBA00022741"/>
    </source>
</evidence>
<evidence type="ECO:0000256" key="6">
    <source>
        <dbReference type="SAM" id="Phobius"/>
    </source>
</evidence>
<evidence type="ECO:0000256" key="4">
    <source>
        <dbReference type="ARBA" id="ARBA00022989"/>
    </source>
</evidence>
<dbReference type="SUPFAM" id="SSF90123">
    <property type="entry name" value="ABC transporter transmembrane region"/>
    <property type="match status" value="1"/>
</dbReference>
<dbReference type="Gene3D" id="1.20.1560.10">
    <property type="entry name" value="ABC transporter type 1, transmembrane domain"/>
    <property type="match status" value="1"/>
</dbReference>
<dbReference type="Gene3D" id="3.40.50.300">
    <property type="entry name" value="P-loop containing nucleotide triphosphate hydrolases"/>
    <property type="match status" value="1"/>
</dbReference>
<dbReference type="EMBL" id="JAHRIN010009605">
    <property type="protein sequence ID" value="MEQ2194718.1"/>
    <property type="molecule type" value="Genomic_DNA"/>
</dbReference>
<dbReference type="InterPro" id="IPR036640">
    <property type="entry name" value="ABC1_TM_sf"/>
</dbReference>
<keyword evidence="5 6" id="KW-0472">Membrane</keyword>
<evidence type="ECO:0000256" key="3">
    <source>
        <dbReference type="ARBA" id="ARBA00022840"/>
    </source>
</evidence>
<feature type="non-terminal residue" evidence="7">
    <location>
        <position position="128"/>
    </location>
</feature>
<dbReference type="InterPro" id="IPR050173">
    <property type="entry name" value="ABC_transporter_C-like"/>
</dbReference>
<protein>
    <submittedName>
        <fullName evidence="7">Multidrug resistance-associated protein 4</fullName>
    </submittedName>
</protein>
<accession>A0ABV0QFY6</accession>
<gene>
    <name evidence="7" type="primary">ABCC4_1</name>
    <name evidence="7" type="ORF">XENOCAPTIV_002040</name>
</gene>
<organism evidence="7 8">
    <name type="scientific">Xenoophorus captivus</name>
    <dbReference type="NCBI Taxonomy" id="1517983"/>
    <lineage>
        <taxon>Eukaryota</taxon>
        <taxon>Metazoa</taxon>
        <taxon>Chordata</taxon>
        <taxon>Craniata</taxon>
        <taxon>Vertebrata</taxon>
        <taxon>Euteleostomi</taxon>
        <taxon>Actinopterygii</taxon>
        <taxon>Neopterygii</taxon>
        <taxon>Teleostei</taxon>
        <taxon>Neoteleostei</taxon>
        <taxon>Acanthomorphata</taxon>
        <taxon>Ovalentaria</taxon>
        <taxon>Atherinomorphae</taxon>
        <taxon>Cyprinodontiformes</taxon>
        <taxon>Goodeidae</taxon>
        <taxon>Xenoophorus</taxon>
    </lineage>
</organism>
<keyword evidence="8" id="KW-1185">Reference proteome</keyword>
<dbReference type="Proteomes" id="UP001434883">
    <property type="component" value="Unassembled WGS sequence"/>
</dbReference>
<proteinExistence type="predicted"/>
<comment type="caution">
    <text evidence="7">The sequence shown here is derived from an EMBL/GenBank/DDBJ whole genome shotgun (WGS) entry which is preliminary data.</text>
</comment>
<keyword evidence="4 6" id="KW-1133">Transmembrane helix</keyword>
<sequence>MTSRWFALRLDSICSLFITFTAFGCIIFRDGLEAGQVGLVLTYAVTLVGNFQWTVRQSAEVENMMTSVERVVEYTELKSEAPWETEKRPPPGWPSRGMVIFDRVNFSYTADGPLVLKDVSATIHPGEK</sequence>
<dbReference type="PANTHER" id="PTHR24223:SF357">
    <property type="entry name" value="ATP-BINDING CASSETTE SUB-FAMILY C MEMBER 4"/>
    <property type="match status" value="1"/>
</dbReference>
<evidence type="ECO:0000313" key="8">
    <source>
        <dbReference type="Proteomes" id="UP001434883"/>
    </source>
</evidence>
<name>A0ABV0QFY6_9TELE</name>
<keyword evidence="2" id="KW-0547">Nucleotide-binding</keyword>
<evidence type="ECO:0000313" key="7">
    <source>
        <dbReference type="EMBL" id="MEQ2194718.1"/>
    </source>
</evidence>
<dbReference type="PANTHER" id="PTHR24223">
    <property type="entry name" value="ATP-BINDING CASSETTE SUB-FAMILY C"/>
    <property type="match status" value="1"/>
</dbReference>
<feature type="transmembrane region" description="Helical" evidence="6">
    <location>
        <begin position="12"/>
        <end position="29"/>
    </location>
</feature>
<keyword evidence="3" id="KW-0067">ATP-binding</keyword>
<evidence type="ECO:0000256" key="1">
    <source>
        <dbReference type="ARBA" id="ARBA00022692"/>
    </source>
</evidence>
<dbReference type="InterPro" id="IPR027417">
    <property type="entry name" value="P-loop_NTPase"/>
</dbReference>
<feature type="transmembrane region" description="Helical" evidence="6">
    <location>
        <begin position="35"/>
        <end position="55"/>
    </location>
</feature>